<reference evidence="2" key="2">
    <citation type="submission" date="2015-06" db="UniProtKB">
        <authorList>
            <consortium name="EnsemblPlants"/>
        </authorList>
    </citation>
    <scope>IDENTIFICATION</scope>
    <source>
        <strain evidence="2">DM1-3 516 R44</strain>
    </source>
</reference>
<keyword evidence="3" id="KW-1185">Reference proteome</keyword>
<reference evidence="3" key="1">
    <citation type="journal article" date="2011" name="Nature">
        <title>Genome sequence and analysis of the tuber crop potato.</title>
        <authorList>
            <consortium name="The Potato Genome Sequencing Consortium"/>
        </authorList>
    </citation>
    <scope>NUCLEOTIDE SEQUENCE [LARGE SCALE GENOMIC DNA]</scope>
    <source>
        <strain evidence="3">cv. DM1-3 516 R44</strain>
    </source>
</reference>
<evidence type="ECO:0000313" key="2">
    <source>
        <dbReference type="EnsemblPlants" id="PGSC0003DMT400094911"/>
    </source>
</evidence>
<name>M1DV55_SOLTU</name>
<evidence type="ECO:0000256" key="1">
    <source>
        <dbReference type="SAM" id="MobiDB-lite"/>
    </source>
</evidence>
<dbReference type="AlphaFoldDB" id="M1DV55"/>
<dbReference type="EnsemblPlants" id="PGSC0003DMT400094911">
    <property type="protein sequence ID" value="PGSC0003DMT400094911"/>
    <property type="gene ID" value="PGSC0003DMG400044482"/>
</dbReference>
<dbReference type="HOGENOM" id="CLU_1621863_0_0_1"/>
<evidence type="ECO:0000313" key="3">
    <source>
        <dbReference type="Proteomes" id="UP000011115"/>
    </source>
</evidence>
<feature type="compositionally biased region" description="Basic and acidic residues" evidence="1">
    <location>
        <begin position="22"/>
        <end position="34"/>
    </location>
</feature>
<dbReference type="Proteomes" id="UP000011115">
    <property type="component" value="Unassembled WGS sequence"/>
</dbReference>
<accession>M1DV55</accession>
<protein>
    <submittedName>
        <fullName evidence="2">Uncharacterized protein</fullName>
    </submittedName>
</protein>
<dbReference type="Gramene" id="PGSC0003DMT400094911">
    <property type="protein sequence ID" value="PGSC0003DMT400094911"/>
    <property type="gene ID" value="PGSC0003DMG400044482"/>
</dbReference>
<organism evidence="2 3">
    <name type="scientific">Solanum tuberosum</name>
    <name type="common">Potato</name>
    <dbReference type="NCBI Taxonomy" id="4113"/>
    <lineage>
        <taxon>Eukaryota</taxon>
        <taxon>Viridiplantae</taxon>
        <taxon>Streptophyta</taxon>
        <taxon>Embryophyta</taxon>
        <taxon>Tracheophyta</taxon>
        <taxon>Spermatophyta</taxon>
        <taxon>Magnoliopsida</taxon>
        <taxon>eudicotyledons</taxon>
        <taxon>Gunneridae</taxon>
        <taxon>Pentapetalae</taxon>
        <taxon>asterids</taxon>
        <taxon>lamiids</taxon>
        <taxon>Solanales</taxon>
        <taxon>Solanaceae</taxon>
        <taxon>Solanoideae</taxon>
        <taxon>Solaneae</taxon>
        <taxon>Solanum</taxon>
    </lineage>
</organism>
<feature type="region of interest" description="Disordered" evidence="1">
    <location>
        <begin position="1"/>
        <end position="164"/>
    </location>
</feature>
<dbReference type="PaxDb" id="4113-PGSC0003DMT400094911"/>
<sequence length="164" mass="18120">MERTGVPRALRGAGRQTQNFRTEVEALQKTEQIGEPRQGSRTVKGTAVRRPARGSHPPKSGGPRYPPRAVDPHTSRGKARGGETEPPRLRRHTTEPTMGRGLNEGLGEAHQPESVDPSPQVKNHGGLHGPWPFTQSMKWTVDGSARTSRHRPMNHDPLDGPWFL</sequence>
<proteinExistence type="predicted"/>
<feature type="compositionally biased region" description="Basic and acidic residues" evidence="1">
    <location>
        <begin position="70"/>
        <end position="94"/>
    </location>
</feature>
<dbReference type="InParanoid" id="M1DV55"/>